<dbReference type="EMBL" id="BOPO01000084">
    <property type="protein sequence ID" value="GIL29127.1"/>
    <property type="molecule type" value="Genomic_DNA"/>
</dbReference>
<name>A0A8J4AGA1_9ACTN</name>
<proteinExistence type="predicted"/>
<accession>A0A8J4AGA1</accession>
<organism evidence="1 2">
    <name type="scientific">Actinocatenispora comari</name>
    <dbReference type="NCBI Taxonomy" id="2807577"/>
    <lineage>
        <taxon>Bacteria</taxon>
        <taxon>Bacillati</taxon>
        <taxon>Actinomycetota</taxon>
        <taxon>Actinomycetes</taxon>
        <taxon>Micromonosporales</taxon>
        <taxon>Micromonosporaceae</taxon>
        <taxon>Actinocatenispora</taxon>
    </lineage>
</organism>
<keyword evidence="2" id="KW-1185">Reference proteome</keyword>
<gene>
    <name evidence="1" type="ORF">NUM_43810</name>
</gene>
<comment type="caution">
    <text evidence="1">The sequence shown here is derived from an EMBL/GenBank/DDBJ whole genome shotgun (WGS) entry which is preliminary data.</text>
</comment>
<reference evidence="2" key="1">
    <citation type="journal article" date="2021" name="Int. J. Syst. Evol. Microbiol.">
        <title>Actinocatenispora comari sp. nov., an endophytic actinomycete isolated from aerial parts of Comarum salesowianum.</title>
        <authorList>
            <person name="Oyunbileg N."/>
            <person name="Iizaka Y."/>
            <person name="Hamada M."/>
            <person name="Davaapurev B.O."/>
            <person name="Fukumoto A."/>
            <person name="Tsetseg B."/>
            <person name="Kato F."/>
            <person name="Tamura T."/>
            <person name="Batkhuu J."/>
            <person name="Anzai Y."/>
        </authorList>
    </citation>
    <scope>NUCLEOTIDE SEQUENCE [LARGE SCALE GENOMIC DNA]</scope>
    <source>
        <strain evidence="2">NUM-2625</strain>
    </source>
</reference>
<dbReference type="AlphaFoldDB" id="A0A8J4AGA1"/>
<evidence type="ECO:0000313" key="2">
    <source>
        <dbReference type="Proteomes" id="UP000614996"/>
    </source>
</evidence>
<dbReference type="Proteomes" id="UP000614996">
    <property type="component" value="Unassembled WGS sequence"/>
</dbReference>
<sequence length="140" mass="15348">MSTRTISLDRDPYALNDIMKFDHPIRSTGDSAVREYLPGVYAPVASMNTDSDGQVLAEHELDMLAELRSQGWEALTGWSGQHGYNGPIMHPSELVCGALAEYILSTPGTYVAVAVETEDQDDPAGWLVLRHIETAVKESK</sequence>
<protein>
    <submittedName>
        <fullName evidence="1">Uncharacterized protein</fullName>
    </submittedName>
</protein>
<evidence type="ECO:0000313" key="1">
    <source>
        <dbReference type="EMBL" id="GIL29127.1"/>
    </source>
</evidence>